<keyword evidence="3" id="KW-1185">Reference proteome</keyword>
<dbReference type="OrthoDB" id="5833548at2759"/>
<reference evidence="2 3" key="1">
    <citation type="submission" date="2014-09" db="EMBL/GenBank/DDBJ databases">
        <authorList>
            <person name="Martin A.A."/>
        </authorList>
    </citation>
    <scope>NUCLEOTIDE SEQUENCE</scope>
    <source>
        <strain evidence="3">ED321</strain>
        <strain evidence="2">ED321 Heterogonic</strain>
    </source>
</reference>
<dbReference type="Pfam" id="PF25093">
    <property type="entry name" value="DUF7807"/>
    <property type="match status" value="1"/>
</dbReference>
<evidence type="ECO:0000313" key="4">
    <source>
        <dbReference type="WBParaSite" id="SRAE_2000478900.1"/>
    </source>
</evidence>
<keyword evidence="1" id="KW-0812">Transmembrane</keyword>
<dbReference type="AlphaFoldDB" id="A0A090N067"/>
<name>A0A090N067_STRRB</name>
<feature type="transmembrane region" description="Helical" evidence="1">
    <location>
        <begin position="23"/>
        <end position="49"/>
    </location>
</feature>
<organism evidence="2">
    <name type="scientific">Strongyloides ratti</name>
    <name type="common">Parasitic roundworm</name>
    <dbReference type="NCBI Taxonomy" id="34506"/>
    <lineage>
        <taxon>Eukaryota</taxon>
        <taxon>Metazoa</taxon>
        <taxon>Ecdysozoa</taxon>
        <taxon>Nematoda</taxon>
        <taxon>Chromadorea</taxon>
        <taxon>Rhabditida</taxon>
        <taxon>Tylenchina</taxon>
        <taxon>Panagrolaimomorpha</taxon>
        <taxon>Strongyloidoidea</taxon>
        <taxon>Strongyloididae</taxon>
        <taxon>Strongyloides</taxon>
    </lineage>
</organism>
<proteinExistence type="predicted"/>
<accession>A0A090N067</accession>
<evidence type="ECO:0000313" key="3">
    <source>
        <dbReference type="Proteomes" id="UP000035682"/>
    </source>
</evidence>
<gene>
    <name evidence="2 4 5" type="ORF">SRAE_2000478900</name>
</gene>
<keyword evidence="1" id="KW-0472">Membrane</keyword>
<keyword evidence="1" id="KW-1133">Transmembrane helix</keyword>
<evidence type="ECO:0000256" key="1">
    <source>
        <dbReference type="SAM" id="Phobius"/>
    </source>
</evidence>
<dbReference type="InterPro" id="IPR056709">
    <property type="entry name" value="DUF7807"/>
</dbReference>
<feature type="transmembrane region" description="Helical" evidence="1">
    <location>
        <begin position="93"/>
        <end position="116"/>
    </location>
</feature>
<reference evidence="4" key="2">
    <citation type="submission" date="2020-12" db="UniProtKB">
        <authorList>
            <consortium name="WormBaseParasite"/>
        </authorList>
    </citation>
    <scope>IDENTIFICATION</scope>
</reference>
<protein>
    <submittedName>
        <fullName evidence="2 4">Uncharacterized protein</fullName>
    </submittedName>
</protein>
<dbReference type="PANTHER" id="PTHR34851">
    <property type="entry name" value="PROTEIN CBG05235-RELATED"/>
    <property type="match status" value="1"/>
</dbReference>
<evidence type="ECO:0000313" key="5">
    <source>
        <dbReference type="WormBase" id="SRAE_2000478900"/>
    </source>
</evidence>
<dbReference type="CTD" id="36382528"/>
<dbReference type="OMA" id="FYGITRQ"/>
<feature type="transmembrane region" description="Helical" evidence="1">
    <location>
        <begin position="61"/>
        <end position="81"/>
    </location>
</feature>
<evidence type="ECO:0000313" key="2">
    <source>
        <dbReference type="EMBL" id="CEF70155.1"/>
    </source>
</evidence>
<dbReference type="EMBL" id="LN609529">
    <property type="protein sequence ID" value="CEF70155.1"/>
    <property type="molecule type" value="Genomic_DNA"/>
</dbReference>
<dbReference type="WBParaSite" id="SRAE_2000478900.1">
    <property type="protein sequence ID" value="SRAE_2000478900.1"/>
    <property type="gene ID" value="WBGene00265035"/>
</dbReference>
<sequence>MSDDVENECIDFKKFKRQKKYRCLCHCIHIKNGAFIMSLWAALLVFLNITVKVIGFSDTDWNWMLLFLITDGVAVLSLIYGIKTEKPALIQPFIVLSLLTIPLLFLLVIFFTTAIYDQESFAGHYIETEFIRKSFKNFHKFSSTDIKHEIKISAIFYVTFLSTIALLHVWFSWISFKCASYYRDCEIFLSNFKNKTTE</sequence>
<dbReference type="Proteomes" id="UP000035682">
    <property type="component" value="Unplaced"/>
</dbReference>
<dbReference type="GeneID" id="36382528"/>
<dbReference type="WormBase" id="SRAE_2000478900">
    <property type="protein sequence ID" value="SRP06176"/>
    <property type="gene ID" value="WBGene00265035"/>
</dbReference>
<dbReference type="RefSeq" id="XP_024509354.1">
    <property type="nucleotide sequence ID" value="XM_024643714.1"/>
</dbReference>
<feature type="transmembrane region" description="Helical" evidence="1">
    <location>
        <begin position="154"/>
        <end position="173"/>
    </location>
</feature>
<dbReference type="PANTHER" id="PTHR34851:SF2">
    <property type="entry name" value="PROTEIN CBG16728"/>
    <property type="match status" value="1"/>
</dbReference>